<evidence type="ECO:0000313" key="11">
    <source>
        <dbReference type="Proteomes" id="UP000614811"/>
    </source>
</evidence>
<evidence type="ECO:0000256" key="2">
    <source>
        <dbReference type="ARBA" id="ARBA00022692"/>
    </source>
</evidence>
<dbReference type="NCBIfam" id="TIGR04211">
    <property type="entry name" value="SH3_and_anchor"/>
    <property type="match status" value="1"/>
</dbReference>
<dbReference type="InterPro" id="IPR016476">
    <property type="entry name" value="SH3_dom_pro"/>
</dbReference>
<feature type="coiled-coil region" evidence="6">
    <location>
        <begin position="91"/>
        <end position="191"/>
    </location>
</feature>
<evidence type="ECO:0000256" key="1">
    <source>
        <dbReference type="ARBA" id="ARBA00004167"/>
    </source>
</evidence>
<feature type="transmembrane region" description="Helical" evidence="7">
    <location>
        <begin position="196"/>
        <end position="217"/>
    </location>
</feature>
<dbReference type="GO" id="GO:0016020">
    <property type="term" value="C:membrane"/>
    <property type="evidence" value="ECO:0007669"/>
    <property type="project" value="UniProtKB-SubCell"/>
</dbReference>
<organism evidence="10 11">
    <name type="scientific">Arenicella chitinivorans</name>
    <dbReference type="NCBI Taxonomy" id="1329800"/>
    <lineage>
        <taxon>Bacteria</taxon>
        <taxon>Pseudomonadati</taxon>
        <taxon>Pseudomonadota</taxon>
        <taxon>Gammaproteobacteria</taxon>
        <taxon>Arenicellales</taxon>
        <taxon>Arenicellaceae</taxon>
        <taxon>Arenicella</taxon>
    </lineage>
</organism>
<feature type="domain" description="SH3b" evidence="9">
    <location>
        <begin position="26"/>
        <end position="92"/>
    </location>
</feature>
<evidence type="ECO:0000259" key="9">
    <source>
        <dbReference type="PROSITE" id="PS51781"/>
    </source>
</evidence>
<dbReference type="Gene3D" id="2.30.30.40">
    <property type="entry name" value="SH3 Domains"/>
    <property type="match status" value="1"/>
</dbReference>
<dbReference type="Proteomes" id="UP000614811">
    <property type="component" value="Unassembled WGS sequence"/>
</dbReference>
<accession>A0A918VMV0</accession>
<comment type="caution">
    <text evidence="10">The sequence shown here is derived from an EMBL/GenBank/DDBJ whole genome shotgun (WGS) entry which is preliminary data.</text>
</comment>
<keyword evidence="6" id="KW-0175">Coiled coil</keyword>
<reference evidence="10" key="2">
    <citation type="submission" date="2020-09" db="EMBL/GenBank/DDBJ databases">
        <authorList>
            <person name="Sun Q."/>
            <person name="Kim S."/>
        </authorList>
    </citation>
    <scope>NUCLEOTIDE SEQUENCE</scope>
    <source>
        <strain evidence="10">KCTC 12711</strain>
    </source>
</reference>
<keyword evidence="2 7" id="KW-0812">Transmembrane</keyword>
<dbReference type="PROSITE" id="PS51781">
    <property type="entry name" value="SH3B"/>
    <property type="match status" value="1"/>
</dbReference>
<name>A0A918VMV0_9GAMM</name>
<evidence type="ECO:0000256" key="4">
    <source>
        <dbReference type="ARBA" id="ARBA00022989"/>
    </source>
</evidence>
<evidence type="ECO:0000256" key="3">
    <source>
        <dbReference type="ARBA" id="ARBA00022729"/>
    </source>
</evidence>
<feature type="signal peptide" evidence="8">
    <location>
        <begin position="1"/>
        <end position="26"/>
    </location>
</feature>
<keyword evidence="5 7" id="KW-0472">Membrane</keyword>
<dbReference type="AlphaFoldDB" id="A0A918VMV0"/>
<feature type="chain" id="PRO_5037747827" description="SH3b domain-containing protein" evidence="8">
    <location>
        <begin position="27"/>
        <end position="227"/>
    </location>
</feature>
<evidence type="ECO:0000256" key="5">
    <source>
        <dbReference type="ARBA" id="ARBA00023136"/>
    </source>
</evidence>
<dbReference type="InterPro" id="IPR003646">
    <property type="entry name" value="SH3-like_bac-type"/>
</dbReference>
<evidence type="ECO:0000313" key="10">
    <source>
        <dbReference type="EMBL" id="GHA11167.1"/>
    </source>
</evidence>
<keyword evidence="4 7" id="KW-1133">Transmembrane helix</keyword>
<evidence type="ECO:0000256" key="8">
    <source>
        <dbReference type="SAM" id="SignalP"/>
    </source>
</evidence>
<reference evidence="10" key="1">
    <citation type="journal article" date="2014" name="Int. J. Syst. Evol. Microbiol.">
        <title>Complete genome sequence of Corynebacterium casei LMG S-19264T (=DSM 44701T), isolated from a smear-ripened cheese.</title>
        <authorList>
            <consortium name="US DOE Joint Genome Institute (JGI-PGF)"/>
            <person name="Walter F."/>
            <person name="Albersmeier A."/>
            <person name="Kalinowski J."/>
            <person name="Ruckert C."/>
        </authorList>
    </citation>
    <scope>NUCLEOTIDE SEQUENCE</scope>
    <source>
        <strain evidence="10">KCTC 12711</strain>
    </source>
</reference>
<comment type="subcellular location">
    <subcellularLocation>
        <location evidence="1">Membrane</location>
        <topology evidence="1">Single-pass membrane protein</topology>
    </subcellularLocation>
</comment>
<gene>
    <name evidence="10" type="ORF">GCM10008090_21160</name>
</gene>
<protein>
    <recommendedName>
        <fullName evidence="9">SH3b domain-containing protein</fullName>
    </recommendedName>
</protein>
<dbReference type="SMART" id="SM00287">
    <property type="entry name" value="SH3b"/>
    <property type="match status" value="1"/>
</dbReference>
<keyword evidence="11" id="KW-1185">Reference proteome</keyword>
<dbReference type="EMBL" id="BMXA01000003">
    <property type="protein sequence ID" value="GHA11167.1"/>
    <property type="molecule type" value="Genomic_DNA"/>
</dbReference>
<proteinExistence type="predicted"/>
<keyword evidence="3 8" id="KW-0732">Signal</keyword>
<evidence type="ECO:0000256" key="7">
    <source>
        <dbReference type="SAM" id="Phobius"/>
    </source>
</evidence>
<dbReference type="RefSeq" id="WP_189400698.1">
    <property type="nucleotide sequence ID" value="NZ_BMXA01000003.1"/>
</dbReference>
<sequence length="227" mass="25786">MTFLTRFRLHWIFALFLLGVAANGHAQTRYVTDEFEIMLRTGPSVQNKIVKALKSGTRLEVLRLDAGNGHSQVQTSRGEIGYVLTRFLSQNPSARNRVRYLEEQLEQLKSKPGELQSLLVNSQEENQELIRLNTELTDQLQKATTELTEIQRISGDSVKLAQKAAKLETEVQQLLLQLDDIRIQNETLKDQSAKRWYVLGGGTVFLGLLLGWILSIAKRPRRNSWGA</sequence>
<evidence type="ECO:0000256" key="6">
    <source>
        <dbReference type="SAM" id="Coils"/>
    </source>
</evidence>
<dbReference type="Pfam" id="PF08239">
    <property type="entry name" value="SH3_3"/>
    <property type="match status" value="1"/>
</dbReference>